<evidence type="ECO:0000313" key="1">
    <source>
        <dbReference type="EMBL" id="KAL3964344.1"/>
    </source>
</evidence>
<reference evidence="1" key="1">
    <citation type="submission" date="2024-12" db="EMBL/GenBank/DDBJ databases">
        <title>Comparative genomics and development of molecular markers within Purpureocillium lilacinum and among Purpureocillium species.</title>
        <authorList>
            <person name="Yeh Z.-Y."/>
            <person name="Ni N.-T."/>
            <person name="Lo P.-H."/>
            <person name="Mushyakhwo K."/>
            <person name="Lin C.-F."/>
            <person name="Nai Y.-S."/>
        </authorList>
    </citation>
    <scope>NUCLEOTIDE SEQUENCE</scope>
    <source>
        <strain evidence="1">NCHU-NPUST-175</strain>
    </source>
</reference>
<sequence>MFSTLNPPVTISPWSLEWINGAPIIPGIVTSRHCGNTAWRPWETAERPANKGAHPYGAAPLTERPVGEPNLDLDHADADLIASERARLGNLVARGLPEGEAAGPLSAPAQRTLASTGTYCRTLIEPGPAAAPGSGSELDWLGWAGSSVILVGQGQRQLADSVLHDERLVCHPPHPSPSTHFERLMLCNGLRICCVRRVSLEDARHVRAWGRPRSVPCARYRRPLRSIPKIRGLRWPLRLEGRGRRNTSWFALAMYEYATAPKPKGNGGGVAPLPAPLARRRSAGAESVLSAGGGGPPTAPGHSTATAGVQMAVPENGCLFRWQVAGLLVSAIAGREGGIVQRGIGCPSPRVKDFSGDVEAISAPRARHATRLQRQTS</sequence>
<gene>
    <name evidence="1" type="ORF">ACCO45_001348</name>
</gene>
<protein>
    <submittedName>
        <fullName evidence="1">Uncharacterized protein</fullName>
    </submittedName>
</protein>
<dbReference type="Proteomes" id="UP001638806">
    <property type="component" value="Unassembled WGS sequence"/>
</dbReference>
<proteinExistence type="predicted"/>
<organism evidence="1 2">
    <name type="scientific">Purpureocillium lilacinum</name>
    <name type="common">Paecilomyces lilacinus</name>
    <dbReference type="NCBI Taxonomy" id="33203"/>
    <lineage>
        <taxon>Eukaryota</taxon>
        <taxon>Fungi</taxon>
        <taxon>Dikarya</taxon>
        <taxon>Ascomycota</taxon>
        <taxon>Pezizomycotina</taxon>
        <taxon>Sordariomycetes</taxon>
        <taxon>Hypocreomycetidae</taxon>
        <taxon>Hypocreales</taxon>
        <taxon>Ophiocordycipitaceae</taxon>
        <taxon>Purpureocillium</taxon>
    </lineage>
</organism>
<name>A0ACC4E872_PURLI</name>
<dbReference type="EMBL" id="JBGNUJ010000002">
    <property type="protein sequence ID" value="KAL3964344.1"/>
    <property type="molecule type" value="Genomic_DNA"/>
</dbReference>
<keyword evidence="2" id="KW-1185">Reference proteome</keyword>
<accession>A0ACC4E872</accession>
<evidence type="ECO:0000313" key="2">
    <source>
        <dbReference type="Proteomes" id="UP001638806"/>
    </source>
</evidence>
<comment type="caution">
    <text evidence="1">The sequence shown here is derived from an EMBL/GenBank/DDBJ whole genome shotgun (WGS) entry which is preliminary data.</text>
</comment>